<dbReference type="GO" id="GO:0000156">
    <property type="term" value="F:phosphorelay response regulator activity"/>
    <property type="evidence" value="ECO:0007669"/>
    <property type="project" value="TreeGrafter"/>
</dbReference>
<evidence type="ECO:0000256" key="5">
    <source>
        <dbReference type="PROSITE-ProRule" id="PRU01091"/>
    </source>
</evidence>
<feature type="DNA-binding region" description="OmpR/PhoB-type" evidence="5">
    <location>
        <begin position="126"/>
        <end position="225"/>
    </location>
</feature>
<dbReference type="Pfam" id="PF00486">
    <property type="entry name" value="Trans_reg_C"/>
    <property type="match status" value="1"/>
</dbReference>
<dbReference type="SUPFAM" id="SSF52172">
    <property type="entry name" value="CheY-like"/>
    <property type="match status" value="1"/>
</dbReference>
<evidence type="ECO:0000256" key="3">
    <source>
        <dbReference type="ARBA" id="ARBA00023163"/>
    </source>
</evidence>
<dbReference type="InterPro" id="IPR001867">
    <property type="entry name" value="OmpR/PhoB-type_DNA-bd"/>
</dbReference>
<protein>
    <submittedName>
        <fullName evidence="8">Transcriptional regulator</fullName>
    </submittedName>
</protein>
<organism evidence="8 9">
    <name type="scientific">Microvirga vignae</name>
    <dbReference type="NCBI Taxonomy" id="1225564"/>
    <lineage>
        <taxon>Bacteria</taxon>
        <taxon>Pseudomonadati</taxon>
        <taxon>Pseudomonadota</taxon>
        <taxon>Alphaproteobacteria</taxon>
        <taxon>Hyphomicrobiales</taxon>
        <taxon>Methylobacteriaceae</taxon>
        <taxon>Microvirga</taxon>
    </lineage>
</organism>
<dbReference type="GO" id="GO:0005829">
    <property type="term" value="C:cytosol"/>
    <property type="evidence" value="ECO:0007669"/>
    <property type="project" value="TreeGrafter"/>
</dbReference>
<dbReference type="CDD" id="cd00383">
    <property type="entry name" value="trans_reg_C"/>
    <property type="match status" value="1"/>
</dbReference>
<keyword evidence="9" id="KW-1185">Reference proteome</keyword>
<dbReference type="PATRIC" id="fig|1225564.3.peg.979"/>
<dbReference type="SMART" id="SM00862">
    <property type="entry name" value="Trans_reg_C"/>
    <property type="match status" value="1"/>
</dbReference>
<keyword evidence="1" id="KW-0805">Transcription regulation</keyword>
<dbReference type="Proteomes" id="UP000035489">
    <property type="component" value="Unassembled WGS sequence"/>
</dbReference>
<dbReference type="InterPro" id="IPR036388">
    <property type="entry name" value="WH-like_DNA-bd_sf"/>
</dbReference>
<dbReference type="RefSeq" id="WP_047187638.1">
    <property type="nucleotide sequence ID" value="NZ_LCYG01000014.1"/>
</dbReference>
<dbReference type="Gene3D" id="1.10.10.10">
    <property type="entry name" value="Winged helix-like DNA-binding domain superfamily/Winged helix DNA-binding domain"/>
    <property type="match status" value="1"/>
</dbReference>
<evidence type="ECO:0000256" key="1">
    <source>
        <dbReference type="ARBA" id="ARBA00023015"/>
    </source>
</evidence>
<comment type="caution">
    <text evidence="4">Lacks conserved residue(s) required for the propagation of feature annotation.</text>
</comment>
<dbReference type="GO" id="GO:0000976">
    <property type="term" value="F:transcription cis-regulatory region binding"/>
    <property type="evidence" value="ECO:0007669"/>
    <property type="project" value="TreeGrafter"/>
</dbReference>
<dbReference type="InterPro" id="IPR011006">
    <property type="entry name" value="CheY-like_superfamily"/>
</dbReference>
<dbReference type="EMBL" id="LCYG01000014">
    <property type="protein sequence ID" value="KLK94346.1"/>
    <property type="molecule type" value="Genomic_DNA"/>
</dbReference>
<evidence type="ECO:0000313" key="9">
    <source>
        <dbReference type="Proteomes" id="UP000035489"/>
    </source>
</evidence>
<gene>
    <name evidence="8" type="ORF">AA309_03660</name>
</gene>
<dbReference type="InterPro" id="IPR001789">
    <property type="entry name" value="Sig_transdc_resp-reg_receiver"/>
</dbReference>
<comment type="caution">
    <text evidence="8">The sequence shown here is derived from an EMBL/GenBank/DDBJ whole genome shotgun (WGS) entry which is preliminary data.</text>
</comment>
<evidence type="ECO:0000259" key="6">
    <source>
        <dbReference type="PROSITE" id="PS50110"/>
    </source>
</evidence>
<reference evidence="8 9" key="1">
    <citation type="submission" date="2015-05" db="EMBL/GenBank/DDBJ databases">
        <title>Draft genome sequence of Microvirga vignae strain BR3299, a novel nitrogen fixing bacteria isolated from Brazil semi-aired region.</title>
        <authorList>
            <person name="Zilli J.E."/>
            <person name="Passos S.R."/>
            <person name="Leite J."/>
            <person name="Baldani J.I."/>
            <person name="Xavier G.R."/>
            <person name="Rumjaneck N.G."/>
            <person name="Simoes-Araujo J.L."/>
        </authorList>
    </citation>
    <scope>NUCLEOTIDE SEQUENCE [LARGE SCALE GENOMIC DNA]</scope>
    <source>
        <strain evidence="8 9">BR3299</strain>
    </source>
</reference>
<name>A0A0H1RHS2_9HYPH</name>
<feature type="domain" description="OmpR/PhoB-type" evidence="7">
    <location>
        <begin position="126"/>
        <end position="225"/>
    </location>
</feature>
<keyword evidence="3" id="KW-0804">Transcription</keyword>
<dbReference type="GO" id="GO:0006355">
    <property type="term" value="P:regulation of DNA-templated transcription"/>
    <property type="evidence" value="ECO:0007669"/>
    <property type="project" value="InterPro"/>
</dbReference>
<dbReference type="SUPFAM" id="SSF46894">
    <property type="entry name" value="C-terminal effector domain of the bipartite response regulators"/>
    <property type="match status" value="1"/>
</dbReference>
<evidence type="ECO:0000259" key="7">
    <source>
        <dbReference type="PROSITE" id="PS51755"/>
    </source>
</evidence>
<dbReference type="PROSITE" id="PS51755">
    <property type="entry name" value="OMPR_PHOB"/>
    <property type="match status" value="1"/>
</dbReference>
<proteinExistence type="predicted"/>
<evidence type="ECO:0000256" key="4">
    <source>
        <dbReference type="PROSITE-ProRule" id="PRU00169"/>
    </source>
</evidence>
<dbReference type="PANTHER" id="PTHR48111">
    <property type="entry name" value="REGULATOR OF RPOS"/>
    <property type="match status" value="1"/>
</dbReference>
<dbReference type="AlphaFoldDB" id="A0A0H1RHS2"/>
<feature type="domain" description="Response regulatory" evidence="6">
    <location>
        <begin position="1"/>
        <end position="116"/>
    </location>
</feature>
<evidence type="ECO:0000256" key="2">
    <source>
        <dbReference type="ARBA" id="ARBA00023125"/>
    </source>
</evidence>
<sequence>MYIVVDDRQIVTSGYVASFKREGVSSIGLYSTEFSEWLESASDTDMEAIQGFVLGSFEQRASYAESIRRHSKAPIIALSDVRSLEETLELFTAKFDDVVRKPVHVREILARSEAVWRRVNASSGKASSNDSDRLKVFFDGRDPEIDGIPLTLPRRERHILEYLVRKKGHRLTKKQIFDAVYGLYSDDVEDSVVEGHISKLRKKLRQRLGYDPIDAKRYIGYSYTGAVS</sequence>
<dbReference type="Gene3D" id="3.40.50.2300">
    <property type="match status" value="1"/>
</dbReference>
<dbReference type="InterPro" id="IPR039420">
    <property type="entry name" value="WalR-like"/>
</dbReference>
<dbReference type="STRING" id="1225564.AA309_03660"/>
<accession>A0A0H1RHS2</accession>
<dbReference type="PROSITE" id="PS50110">
    <property type="entry name" value="RESPONSE_REGULATORY"/>
    <property type="match status" value="1"/>
</dbReference>
<dbReference type="GO" id="GO:0032993">
    <property type="term" value="C:protein-DNA complex"/>
    <property type="evidence" value="ECO:0007669"/>
    <property type="project" value="TreeGrafter"/>
</dbReference>
<evidence type="ECO:0000313" key="8">
    <source>
        <dbReference type="EMBL" id="KLK94346.1"/>
    </source>
</evidence>
<keyword evidence="2 5" id="KW-0238">DNA-binding</keyword>
<dbReference type="OrthoDB" id="9807846at2"/>
<dbReference type="InterPro" id="IPR016032">
    <property type="entry name" value="Sig_transdc_resp-reg_C-effctor"/>
</dbReference>
<dbReference type="PANTHER" id="PTHR48111:SF67">
    <property type="entry name" value="TRANSCRIPTIONAL REGULATORY PROTEIN TCTD"/>
    <property type="match status" value="1"/>
</dbReference>